<gene>
    <name evidence="3" type="ORF">CCS01_22755</name>
</gene>
<dbReference type="Gene3D" id="3.90.226.10">
    <property type="entry name" value="2-enoyl-CoA Hydratase, Chain A, domain 1"/>
    <property type="match status" value="1"/>
</dbReference>
<evidence type="ECO:0000256" key="1">
    <source>
        <dbReference type="ARBA" id="ARBA00005254"/>
    </source>
</evidence>
<dbReference type="Proteomes" id="UP000239724">
    <property type="component" value="Unassembled WGS sequence"/>
</dbReference>
<accession>A0A2S6N370</accession>
<dbReference type="SUPFAM" id="SSF52096">
    <property type="entry name" value="ClpP/crotonase"/>
    <property type="match status" value="1"/>
</dbReference>
<keyword evidence="2" id="KW-0456">Lyase</keyword>
<evidence type="ECO:0000313" key="4">
    <source>
        <dbReference type="Proteomes" id="UP000239724"/>
    </source>
</evidence>
<comment type="similarity">
    <text evidence="1">Belongs to the enoyl-CoA hydratase/isomerase family.</text>
</comment>
<evidence type="ECO:0000313" key="3">
    <source>
        <dbReference type="EMBL" id="PPQ29058.1"/>
    </source>
</evidence>
<dbReference type="AlphaFoldDB" id="A0A2S6N370"/>
<dbReference type="PANTHER" id="PTHR11941:SF54">
    <property type="entry name" value="ENOYL-COA HYDRATASE, MITOCHONDRIAL"/>
    <property type="match status" value="1"/>
</dbReference>
<dbReference type="Gene3D" id="1.10.12.10">
    <property type="entry name" value="Lyase 2-enoyl-coa Hydratase, Chain A, domain 2"/>
    <property type="match status" value="1"/>
</dbReference>
<reference evidence="3 4" key="1">
    <citation type="journal article" date="2018" name="Arch. Microbiol.">
        <title>New insights into the metabolic potential of the phototrophic purple bacterium Rhodopila globiformis DSM 161(T) from its draft genome sequence and evidence for a vanadium-dependent nitrogenase.</title>
        <authorList>
            <person name="Imhoff J.F."/>
            <person name="Rahn T."/>
            <person name="Kunzel S."/>
            <person name="Neulinger S.C."/>
        </authorList>
    </citation>
    <scope>NUCLEOTIDE SEQUENCE [LARGE SCALE GENOMIC DNA]</scope>
    <source>
        <strain evidence="3 4">DSM 161</strain>
    </source>
</reference>
<sequence>MPDPRLTVTRQDTIAIVTFDRPEQRNAFDLAMWRGLRTIMHNLSSDDSLRCVVLRGAGEKAFCAGADIGAFAEERGTQEREAEYAHVLDTSMQSIRLCQHPVVAMIMGHCLGGGAGIATMCDFRVGGEGIRLGITARNLGVWYPYAEIDPIITLAGTGVASEMLIEGRIFNGREAYEKGLLSRVVPDDKVEAEAMALAQRISEGSPLSARYHKAALRKLRGPLPITRAEEEATSDFTRTEDFRNACRAFLAKQKPVFQGR</sequence>
<dbReference type="CDD" id="cd06558">
    <property type="entry name" value="crotonase-like"/>
    <property type="match status" value="1"/>
</dbReference>
<dbReference type="EMBL" id="NHRY01000234">
    <property type="protein sequence ID" value="PPQ29058.1"/>
    <property type="molecule type" value="Genomic_DNA"/>
</dbReference>
<dbReference type="GO" id="GO:0006635">
    <property type="term" value="P:fatty acid beta-oxidation"/>
    <property type="evidence" value="ECO:0007669"/>
    <property type="project" value="TreeGrafter"/>
</dbReference>
<name>A0A2S6N370_RHOGL</name>
<evidence type="ECO:0000256" key="2">
    <source>
        <dbReference type="ARBA" id="ARBA00023239"/>
    </source>
</evidence>
<organism evidence="3 4">
    <name type="scientific">Rhodopila globiformis</name>
    <name type="common">Rhodopseudomonas globiformis</name>
    <dbReference type="NCBI Taxonomy" id="1071"/>
    <lineage>
        <taxon>Bacteria</taxon>
        <taxon>Pseudomonadati</taxon>
        <taxon>Pseudomonadota</taxon>
        <taxon>Alphaproteobacteria</taxon>
        <taxon>Acetobacterales</taxon>
        <taxon>Acetobacteraceae</taxon>
        <taxon>Rhodopila</taxon>
    </lineage>
</organism>
<keyword evidence="4" id="KW-1185">Reference proteome</keyword>
<comment type="caution">
    <text evidence="3">The sequence shown here is derived from an EMBL/GenBank/DDBJ whole genome shotgun (WGS) entry which is preliminary data.</text>
</comment>
<proteinExistence type="inferred from homology"/>
<dbReference type="InterPro" id="IPR001753">
    <property type="entry name" value="Enoyl-CoA_hydra/iso"/>
</dbReference>
<dbReference type="PANTHER" id="PTHR11941">
    <property type="entry name" value="ENOYL-COA HYDRATASE-RELATED"/>
    <property type="match status" value="1"/>
</dbReference>
<dbReference type="OrthoDB" id="9795613at2"/>
<protein>
    <submittedName>
        <fullName evidence="3">Enoyl-CoA hydratase</fullName>
    </submittedName>
</protein>
<dbReference type="Pfam" id="PF00378">
    <property type="entry name" value="ECH_1"/>
    <property type="match status" value="1"/>
</dbReference>
<dbReference type="RefSeq" id="WP_104521111.1">
    <property type="nucleotide sequence ID" value="NZ_NHRY01000234.1"/>
</dbReference>
<dbReference type="InterPro" id="IPR014748">
    <property type="entry name" value="Enoyl-CoA_hydra_C"/>
</dbReference>
<dbReference type="InterPro" id="IPR029045">
    <property type="entry name" value="ClpP/crotonase-like_dom_sf"/>
</dbReference>
<dbReference type="GO" id="GO:0016829">
    <property type="term" value="F:lyase activity"/>
    <property type="evidence" value="ECO:0007669"/>
    <property type="project" value="UniProtKB-KW"/>
</dbReference>